<dbReference type="EMBL" id="JAGVWB010000038">
    <property type="protein sequence ID" value="MBS3058768.1"/>
    <property type="molecule type" value="Genomic_DNA"/>
</dbReference>
<accession>A0A8T4KUL1</accession>
<gene>
    <name evidence="1" type="ORF">J4478_05205</name>
</gene>
<dbReference type="AlphaFoldDB" id="A0A8T4KUL1"/>
<proteinExistence type="predicted"/>
<evidence type="ECO:0000313" key="2">
    <source>
        <dbReference type="Proteomes" id="UP000680185"/>
    </source>
</evidence>
<reference evidence="1" key="2">
    <citation type="submission" date="2021-05" db="EMBL/GenBank/DDBJ databases">
        <title>Protein family content uncovers lineage relationships and bacterial pathway maintenance mechanisms in DPANN archaea.</title>
        <authorList>
            <person name="Castelle C.J."/>
            <person name="Meheust R."/>
            <person name="Jaffe A.L."/>
            <person name="Seitz K."/>
            <person name="Gong X."/>
            <person name="Baker B.J."/>
            <person name="Banfield J.F."/>
        </authorList>
    </citation>
    <scope>NUCLEOTIDE SEQUENCE</scope>
    <source>
        <strain evidence="1">RIFCSPLOWO2_01_FULL_43_13</strain>
    </source>
</reference>
<sequence length="219" mass="24189">MASFALAAEYNSQTGVLKLTMYKGWNVVPLGVHFYSASSSGSGECTDSDALSAFIYSPVLGRYAGWYKDSSGITQQEPSNSNDLLNAEKANNFYHAIGGGSWVYFKRYCTWTNDLPNTKIDSFPWTLKKGWNMIAVNPWMIGYKLKDLFADCSITGVNVWDSYNQKWSLSSSRTGAYSITANESPIYDAGVGTVFFVKLDSDCKLRLSAQPIVPPVVPE</sequence>
<comment type="caution">
    <text evidence="1">The sequence shown here is derived from an EMBL/GenBank/DDBJ whole genome shotgun (WGS) entry which is preliminary data.</text>
</comment>
<organism evidence="1 2">
    <name type="scientific">Candidatus Iainarchaeum sp</name>
    <dbReference type="NCBI Taxonomy" id="3101447"/>
    <lineage>
        <taxon>Archaea</taxon>
        <taxon>Candidatus Iainarchaeota</taxon>
        <taxon>Candidatus Iainarchaeia</taxon>
        <taxon>Candidatus Iainarchaeales</taxon>
        <taxon>Candidatus Iainarchaeaceae</taxon>
        <taxon>Candidatus Iainarchaeum</taxon>
    </lineage>
</organism>
<evidence type="ECO:0000313" key="1">
    <source>
        <dbReference type="EMBL" id="MBS3058768.1"/>
    </source>
</evidence>
<reference evidence="1" key="1">
    <citation type="submission" date="2021-03" db="EMBL/GenBank/DDBJ databases">
        <authorList>
            <person name="Jaffe A."/>
        </authorList>
    </citation>
    <scope>NUCLEOTIDE SEQUENCE</scope>
    <source>
        <strain evidence="1">RIFCSPLOWO2_01_FULL_43_13</strain>
    </source>
</reference>
<name>A0A8T4KUL1_9ARCH</name>
<dbReference type="Proteomes" id="UP000680185">
    <property type="component" value="Unassembled WGS sequence"/>
</dbReference>
<protein>
    <submittedName>
        <fullName evidence="1">Uncharacterized protein</fullName>
    </submittedName>
</protein>